<dbReference type="CDD" id="cd06257">
    <property type="entry name" value="DnaJ"/>
    <property type="match status" value="1"/>
</dbReference>
<keyword evidence="9" id="KW-1185">Reference proteome</keyword>
<keyword evidence="2" id="KW-0677">Repeat</keyword>
<dbReference type="InterPro" id="IPR036869">
    <property type="entry name" value="J_dom_sf"/>
</dbReference>
<dbReference type="Proteomes" id="UP000789595">
    <property type="component" value="Unassembled WGS sequence"/>
</dbReference>
<keyword evidence="1" id="KW-0479">Metal-binding</keyword>
<feature type="chain" id="PRO_5035189982" description="J domain-containing protein" evidence="6">
    <location>
        <begin position="17"/>
        <end position="376"/>
    </location>
</feature>
<evidence type="ECO:0000256" key="1">
    <source>
        <dbReference type="ARBA" id="ARBA00022723"/>
    </source>
</evidence>
<dbReference type="Gene3D" id="1.10.287.110">
    <property type="entry name" value="DnaJ domain"/>
    <property type="match status" value="1"/>
</dbReference>
<feature type="signal peptide" evidence="6">
    <location>
        <begin position="1"/>
        <end position="16"/>
    </location>
</feature>
<dbReference type="PANTHER" id="PTHR43888">
    <property type="entry name" value="DNAJ-LIKE-2, ISOFORM A-RELATED"/>
    <property type="match status" value="1"/>
</dbReference>
<dbReference type="GO" id="GO:0051082">
    <property type="term" value="F:unfolded protein binding"/>
    <property type="evidence" value="ECO:0007669"/>
    <property type="project" value="InterPro"/>
</dbReference>
<accession>A0A8J2SE25</accession>
<evidence type="ECO:0000259" key="7">
    <source>
        <dbReference type="PROSITE" id="PS50076"/>
    </source>
</evidence>
<dbReference type="SMART" id="SM00271">
    <property type="entry name" value="DnaJ"/>
    <property type="match status" value="1"/>
</dbReference>
<dbReference type="PRINTS" id="PR00625">
    <property type="entry name" value="JDOMAIN"/>
</dbReference>
<keyword evidence="3" id="KW-0863">Zinc-finger</keyword>
<dbReference type="Gene3D" id="2.60.260.20">
    <property type="entry name" value="Urease metallochaperone UreE, N-terminal domain"/>
    <property type="match status" value="1"/>
</dbReference>
<evidence type="ECO:0000313" key="8">
    <source>
        <dbReference type="EMBL" id="CAH0368736.1"/>
    </source>
</evidence>
<keyword evidence="6" id="KW-0732">Signal</keyword>
<dbReference type="InterPro" id="IPR001623">
    <property type="entry name" value="DnaJ_domain"/>
</dbReference>
<evidence type="ECO:0000256" key="4">
    <source>
        <dbReference type="ARBA" id="ARBA00022833"/>
    </source>
</evidence>
<evidence type="ECO:0000313" key="9">
    <source>
        <dbReference type="Proteomes" id="UP000789595"/>
    </source>
</evidence>
<reference evidence="8" key="1">
    <citation type="submission" date="2021-11" db="EMBL/GenBank/DDBJ databases">
        <authorList>
            <consortium name="Genoscope - CEA"/>
            <person name="William W."/>
        </authorList>
    </citation>
    <scope>NUCLEOTIDE SEQUENCE</scope>
</reference>
<evidence type="ECO:0000256" key="2">
    <source>
        <dbReference type="ARBA" id="ARBA00022737"/>
    </source>
</evidence>
<dbReference type="SUPFAM" id="SSF49493">
    <property type="entry name" value="HSP40/DnaJ peptide-binding domain"/>
    <property type="match status" value="1"/>
</dbReference>
<keyword evidence="4" id="KW-0862">Zinc</keyword>
<protein>
    <recommendedName>
        <fullName evidence="7">J domain-containing protein</fullName>
    </recommendedName>
</protein>
<comment type="caution">
    <text evidence="8">The sequence shown here is derived from an EMBL/GenBank/DDBJ whole genome shotgun (WGS) entry which is preliminary data.</text>
</comment>
<proteinExistence type="predicted"/>
<dbReference type="AlphaFoldDB" id="A0A8J2SE25"/>
<dbReference type="GO" id="GO:0008270">
    <property type="term" value="F:zinc ion binding"/>
    <property type="evidence" value="ECO:0007669"/>
    <property type="project" value="UniProtKB-KW"/>
</dbReference>
<gene>
    <name evidence="8" type="ORF">PECAL_2P18140</name>
</gene>
<name>A0A8J2SE25_9STRA</name>
<dbReference type="InterPro" id="IPR002939">
    <property type="entry name" value="DnaJ_C"/>
</dbReference>
<dbReference type="InterPro" id="IPR008971">
    <property type="entry name" value="HSP40/DnaJ_pept-bd"/>
</dbReference>
<dbReference type="FunFam" id="2.60.260.20:FF:000003">
    <property type="entry name" value="DnaJ subfamily A member 2"/>
    <property type="match status" value="1"/>
</dbReference>
<organism evidence="8 9">
    <name type="scientific">Pelagomonas calceolata</name>
    <dbReference type="NCBI Taxonomy" id="35677"/>
    <lineage>
        <taxon>Eukaryota</taxon>
        <taxon>Sar</taxon>
        <taxon>Stramenopiles</taxon>
        <taxon>Ochrophyta</taxon>
        <taxon>Pelagophyceae</taxon>
        <taxon>Pelagomonadales</taxon>
        <taxon>Pelagomonadaceae</taxon>
        <taxon>Pelagomonas</taxon>
    </lineage>
</organism>
<feature type="compositionally biased region" description="Low complexity" evidence="5">
    <location>
        <begin position="331"/>
        <end position="346"/>
    </location>
</feature>
<dbReference type="PROSITE" id="PS50076">
    <property type="entry name" value="DNAJ_2"/>
    <property type="match status" value="1"/>
</dbReference>
<dbReference type="GO" id="GO:0006457">
    <property type="term" value="P:protein folding"/>
    <property type="evidence" value="ECO:0007669"/>
    <property type="project" value="InterPro"/>
</dbReference>
<sequence length="376" mass="40341">MLLLRRLAALLACVAALVPRATRPLQIPRGGATRPGRALQIPRGGARDDGGYYAALGLDPKCTQRDVDKAYRRKSLRCHPDKGGDPEEFKKLNEAREVLSDPAKRKQYDRFGKAGVDGAPGGMPQGNPFAGFSQGGNNAQAQQMFEQMFGGFGSAFGDAFGGMGGFGRPQPRRFAITVSLDDCFTGRTLSVALENNVRCRVKLAPGVGEGDVVKARAGDAVVQFELREAPHALYKRRGADLLLDARISLGDALGGGPSVEVARPDGSTFRVKLAREGDVLKHGALRCVEGEGMPVRGAPGKRGRLFLRVQVEFPDALDLDEDRRRELERILGLPPSAPSSSNAGSGDRVARRAAAGEWKTARRRPPPSPGFGFAFR</sequence>
<dbReference type="Pfam" id="PF00226">
    <property type="entry name" value="DnaJ"/>
    <property type="match status" value="1"/>
</dbReference>
<dbReference type="EMBL" id="CAKKNE010000002">
    <property type="protein sequence ID" value="CAH0368736.1"/>
    <property type="molecule type" value="Genomic_DNA"/>
</dbReference>
<evidence type="ECO:0000256" key="3">
    <source>
        <dbReference type="ARBA" id="ARBA00022771"/>
    </source>
</evidence>
<dbReference type="Pfam" id="PF01556">
    <property type="entry name" value="DnaJ_C"/>
    <property type="match status" value="1"/>
</dbReference>
<evidence type="ECO:0000256" key="6">
    <source>
        <dbReference type="SAM" id="SignalP"/>
    </source>
</evidence>
<dbReference type="SUPFAM" id="SSF46565">
    <property type="entry name" value="Chaperone J-domain"/>
    <property type="match status" value="1"/>
</dbReference>
<dbReference type="OrthoDB" id="550424at2759"/>
<feature type="domain" description="J" evidence="7">
    <location>
        <begin position="51"/>
        <end position="112"/>
    </location>
</feature>
<evidence type="ECO:0000256" key="5">
    <source>
        <dbReference type="SAM" id="MobiDB-lite"/>
    </source>
</evidence>
<feature type="region of interest" description="Disordered" evidence="5">
    <location>
        <begin position="331"/>
        <end position="376"/>
    </location>
</feature>
<dbReference type="InterPro" id="IPR044713">
    <property type="entry name" value="DNJA1/2-like"/>
</dbReference>
<dbReference type="GO" id="GO:0030544">
    <property type="term" value="F:Hsp70 protein binding"/>
    <property type="evidence" value="ECO:0007669"/>
    <property type="project" value="InterPro"/>
</dbReference>